<sequence length="117" mass="12020">MDETRSPAGRLVVEVGRTADRLRSMGVARLGAAFEPEPTRAAAARAVAQRLANAAADLLGDGHRAVPVVAVSAAGDQVAVCGRDLFDAASVSTVPSGVVDATLIDACEALLDLRRRV</sequence>
<organism evidence="1">
    <name type="scientific">freshwater metagenome</name>
    <dbReference type="NCBI Taxonomy" id="449393"/>
    <lineage>
        <taxon>unclassified sequences</taxon>
        <taxon>metagenomes</taxon>
        <taxon>ecological metagenomes</taxon>
    </lineage>
</organism>
<reference evidence="1" key="1">
    <citation type="submission" date="2020-05" db="EMBL/GenBank/DDBJ databases">
        <authorList>
            <person name="Chiriac C."/>
            <person name="Salcher M."/>
            <person name="Ghai R."/>
            <person name="Kavagutti S V."/>
        </authorList>
    </citation>
    <scope>NUCLEOTIDE SEQUENCE</scope>
</reference>
<gene>
    <name evidence="1" type="ORF">UFOPK3752_00057</name>
</gene>
<dbReference type="AlphaFoldDB" id="A0A6J7I229"/>
<protein>
    <submittedName>
        <fullName evidence="1">Unannotated protein</fullName>
    </submittedName>
</protein>
<accession>A0A6J7I229</accession>
<name>A0A6J7I229_9ZZZZ</name>
<dbReference type="EMBL" id="CAFBND010000001">
    <property type="protein sequence ID" value="CAB4924717.1"/>
    <property type="molecule type" value="Genomic_DNA"/>
</dbReference>
<evidence type="ECO:0000313" key="1">
    <source>
        <dbReference type="EMBL" id="CAB4924717.1"/>
    </source>
</evidence>
<proteinExistence type="predicted"/>